<feature type="compositionally biased region" description="Basic and acidic residues" evidence="1">
    <location>
        <begin position="75"/>
        <end position="85"/>
    </location>
</feature>
<feature type="region of interest" description="Disordered" evidence="1">
    <location>
        <begin position="1"/>
        <end position="40"/>
    </location>
</feature>
<gene>
    <name evidence="2" type="ORF">N7G274_009709</name>
</gene>
<evidence type="ECO:0000256" key="1">
    <source>
        <dbReference type="SAM" id="MobiDB-lite"/>
    </source>
</evidence>
<comment type="caution">
    <text evidence="2">The sequence shown here is derived from an EMBL/GenBank/DDBJ whole genome shotgun (WGS) entry which is preliminary data.</text>
</comment>
<evidence type="ECO:0000313" key="3">
    <source>
        <dbReference type="Proteomes" id="UP001590950"/>
    </source>
</evidence>
<dbReference type="Proteomes" id="UP001590950">
    <property type="component" value="Unassembled WGS sequence"/>
</dbReference>
<protein>
    <submittedName>
        <fullName evidence="2">Uncharacterized protein</fullName>
    </submittedName>
</protein>
<evidence type="ECO:0000313" key="2">
    <source>
        <dbReference type="EMBL" id="KAL2037596.1"/>
    </source>
</evidence>
<reference evidence="2 3" key="1">
    <citation type="submission" date="2024-09" db="EMBL/GenBank/DDBJ databases">
        <title>Rethinking Asexuality: The Enigmatic Case of Functional Sexual Genes in Lepraria (Stereocaulaceae).</title>
        <authorList>
            <person name="Doellman M."/>
            <person name="Sun Y."/>
            <person name="Barcenas-Pena A."/>
            <person name="Lumbsch H.T."/>
            <person name="Grewe F."/>
        </authorList>
    </citation>
    <scope>NUCLEOTIDE SEQUENCE [LARGE SCALE GENOMIC DNA]</scope>
    <source>
        <strain evidence="2 3">Mercado 3170</strain>
    </source>
</reference>
<dbReference type="EMBL" id="JBEFKJ010000039">
    <property type="protein sequence ID" value="KAL2037596.1"/>
    <property type="molecule type" value="Genomic_DNA"/>
</dbReference>
<sequence length="94" mass="10753">MGDYNPEESYRSARSQSPNRPGTRSRVTEAPPNLQNDDVEMYHRGQQVYLHTARGSDINPYKIHQCLGNGQYKLERNGRVEKRPYDAANLSTCP</sequence>
<feature type="region of interest" description="Disordered" evidence="1">
    <location>
        <begin position="75"/>
        <end position="94"/>
    </location>
</feature>
<name>A0ABR3ZY12_9LECA</name>
<accession>A0ABR3ZY12</accession>
<proteinExistence type="predicted"/>
<keyword evidence="3" id="KW-1185">Reference proteome</keyword>
<feature type="compositionally biased region" description="Polar residues" evidence="1">
    <location>
        <begin position="12"/>
        <end position="22"/>
    </location>
</feature>
<organism evidence="2 3">
    <name type="scientific">Stereocaulon virgatum</name>
    <dbReference type="NCBI Taxonomy" id="373712"/>
    <lineage>
        <taxon>Eukaryota</taxon>
        <taxon>Fungi</taxon>
        <taxon>Dikarya</taxon>
        <taxon>Ascomycota</taxon>
        <taxon>Pezizomycotina</taxon>
        <taxon>Lecanoromycetes</taxon>
        <taxon>OSLEUM clade</taxon>
        <taxon>Lecanoromycetidae</taxon>
        <taxon>Lecanorales</taxon>
        <taxon>Lecanorineae</taxon>
        <taxon>Stereocaulaceae</taxon>
        <taxon>Stereocaulon</taxon>
    </lineage>
</organism>